<name>A0A8J8T482_HALGN</name>
<gene>
    <name evidence="3" type="ORF">FGO68_gene9424</name>
</gene>
<organism evidence="3 4">
    <name type="scientific">Halteria grandinella</name>
    <dbReference type="NCBI Taxonomy" id="5974"/>
    <lineage>
        <taxon>Eukaryota</taxon>
        <taxon>Sar</taxon>
        <taxon>Alveolata</taxon>
        <taxon>Ciliophora</taxon>
        <taxon>Intramacronucleata</taxon>
        <taxon>Spirotrichea</taxon>
        <taxon>Stichotrichia</taxon>
        <taxon>Sporadotrichida</taxon>
        <taxon>Halteriidae</taxon>
        <taxon>Halteria</taxon>
    </lineage>
</organism>
<protein>
    <recommendedName>
        <fullName evidence="2">Tectonic-1-3 N-terminal domain-containing protein</fullName>
    </recommendedName>
</protein>
<feature type="signal peptide" evidence="1">
    <location>
        <begin position="1"/>
        <end position="15"/>
    </location>
</feature>
<dbReference type="AlphaFoldDB" id="A0A8J8T482"/>
<evidence type="ECO:0000313" key="3">
    <source>
        <dbReference type="EMBL" id="TNV81215.1"/>
    </source>
</evidence>
<reference evidence="3" key="1">
    <citation type="submission" date="2019-06" db="EMBL/GenBank/DDBJ databases">
        <authorList>
            <person name="Zheng W."/>
        </authorList>
    </citation>
    <scope>NUCLEOTIDE SEQUENCE</scope>
    <source>
        <strain evidence="3">QDHG01</strain>
    </source>
</reference>
<evidence type="ECO:0000313" key="4">
    <source>
        <dbReference type="Proteomes" id="UP000785679"/>
    </source>
</evidence>
<dbReference type="InterPro" id="IPR040354">
    <property type="entry name" value="TCTN1-3"/>
</dbReference>
<dbReference type="Proteomes" id="UP000785679">
    <property type="component" value="Unassembled WGS sequence"/>
</dbReference>
<proteinExistence type="predicted"/>
<keyword evidence="1" id="KW-0732">Signal</keyword>
<comment type="caution">
    <text evidence="3">The sequence shown here is derived from an EMBL/GenBank/DDBJ whole genome shotgun (WGS) entry which is preliminary data.</text>
</comment>
<dbReference type="Pfam" id="PF25752">
    <property type="entry name" value="DUF1619_N"/>
    <property type="match status" value="1"/>
</dbReference>
<dbReference type="PANTHER" id="PTHR14611">
    <property type="entry name" value="TECTONIC FAMILY MEMBER"/>
    <property type="match status" value="1"/>
</dbReference>
<evidence type="ECO:0000259" key="2">
    <source>
        <dbReference type="Pfam" id="PF25752"/>
    </source>
</evidence>
<dbReference type="OrthoDB" id="300539at2759"/>
<sequence length="631" mass="69382">MKALFLAALAGVSFAQLNKLYKIDPSKVNLQAVTTPLVENTAFGACSCDRTLNSCDAYCCCDQDCSSPILDFWKSNFDAYCAKSYSGREYKPFSQCMDSKHIYNYNKRMGMQVSEQNGQLCVEMDTGSMFSKYEGYIDGLSQEQIDRLEIKHDLAKIIHQSTPRRSINGNSNAFKKGEGIAIRQNGQIKNFPLPGKGVDGQCVNSNGASFLIPQESSECSQQVSNLETSCSQQLNAAVQVNGYQFYRGSLPSGSSLGSIQIQNVYLFDSDNNQLTSASLQASQYIGVSCQCNNALKEVQYTVQYSRGVSGLYAIERITADVVLYKSIQLNSTYCSGTSQKHASVLQSYSINYKVTDDGNAYYRSGNPGYLVGYPVLVAENAEGVKQVDANGFKLFSGDRSGFCFTTLDNTDKVDFTLSTLQFANNFRMSCSLALTQAQLKEYCTSGAATNLAVNKNNLQIFSQIIERLKMIGVFGNAAINYDGDWIDVLQENLDGISAPSTNNSAWDEDTHTCTHVAGIEISIIHSKLGYLEKPQTYIVSAKKTGIYETWKYSTDSTTNIANQKLFNHFVKVNFVEVLPDELQNDMTTTSGLFPKLPADLFYPLAIQSDSSSATNLLFSLVSLGLALALLF</sequence>
<keyword evidence="4" id="KW-1185">Reference proteome</keyword>
<dbReference type="EMBL" id="RRYP01006415">
    <property type="protein sequence ID" value="TNV81215.1"/>
    <property type="molecule type" value="Genomic_DNA"/>
</dbReference>
<evidence type="ECO:0000256" key="1">
    <source>
        <dbReference type="SAM" id="SignalP"/>
    </source>
</evidence>
<feature type="chain" id="PRO_5035218478" description="Tectonic-1-3 N-terminal domain-containing protein" evidence="1">
    <location>
        <begin position="16"/>
        <end position="631"/>
    </location>
</feature>
<feature type="domain" description="Tectonic-1-3 N-terminal" evidence="2">
    <location>
        <begin position="41"/>
        <end position="125"/>
    </location>
</feature>
<dbReference type="PANTHER" id="PTHR14611:SF2">
    <property type="entry name" value="TECTONIC"/>
    <property type="match status" value="1"/>
</dbReference>
<dbReference type="InterPro" id="IPR057724">
    <property type="entry name" value="TCTN1-3_N"/>
</dbReference>
<accession>A0A8J8T482</accession>